<sequence>MPVWTVAGVCAVVAAALACAAPAVVRRLPLPVGGGRDDTGTTAVVGAPTMVYSAIADTRWFLPGGVIVSGATAGTLGLAFGADRLLLVLVPLVPIGYVLAVVDARAQLLPRRLVVSATIAVAAALVVEWALTGELDVLVRAALGLVIARTGFWLLWFFGSGLGFGDVRLAALVGMVTARVGWEPFVVGIYGALLLALGYSIVRSVVTRRSLRGVGIPLGPFVVIGAAAGLLVGAGG</sequence>
<dbReference type="RefSeq" id="WP_179652777.1">
    <property type="nucleotide sequence ID" value="NZ_JACBZM010000002.1"/>
</dbReference>
<gene>
    <name evidence="4" type="ORF">BJ993_004989</name>
</gene>
<dbReference type="GO" id="GO:0016020">
    <property type="term" value="C:membrane"/>
    <property type="evidence" value="ECO:0007669"/>
    <property type="project" value="InterPro"/>
</dbReference>
<evidence type="ECO:0000259" key="3">
    <source>
        <dbReference type="Pfam" id="PF01478"/>
    </source>
</evidence>
<dbReference type="InterPro" id="IPR000045">
    <property type="entry name" value="Prepilin_IV_endopep_pep"/>
</dbReference>
<feature type="transmembrane region" description="Helical" evidence="1">
    <location>
        <begin position="60"/>
        <end position="80"/>
    </location>
</feature>
<dbReference type="Gene3D" id="1.20.120.1220">
    <property type="match status" value="1"/>
</dbReference>
<accession>A0A7Y9ZNZ9</accession>
<feature type="signal peptide" evidence="2">
    <location>
        <begin position="1"/>
        <end position="20"/>
    </location>
</feature>
<feature type="transmembrane region" description="Helical" evidence="1">
    <location>
        <begin position="143"/>
        <end position="164"/>
    </location>
</feature>
<keyword evidence="4" id="KW-0808">Transferase</keyword>
<evidence type="ECO:0000256" key="1">
    <source>
        <dbReference type="SAM" id="Phobius"/>
    </source>
</evidence>
<evidence type="ECO:0000313" key="4">
    <source>
        <dbReference type="EMBL" id="NYI47843.1"/>
    </source>
</evidence>
<evidence type="ECO:0000256" key="2">
    <source>
        <dbReference type="SAM" id="SignalP"/>
    </source>
</evidence>
<dbReference type="Pfam" id="PF01478">
    <property type="entry name" value="Peptidase_A24"/>
    <property type="match status" value="1"/>
</dbReference>
<protein>
    <submittedName>
        <fullName evidence="4">Leader peptidase (Prepilin peptidase)/N-methyltransferase</fullName>
        <ecNumber evidence="4">2.1.1.-</ecNumber>
        <ecNumber evidence="4">3.4.23.43</ecNumber>
    </submittedName>
</protein>
<dbReference type="GO" id="GO:0032259">
    <property type="term" value="P:methylation"/>
    <property type="evidence" value="ECO:0007669"/>
    <property type="project" value="UniProtKB-KW"/>
</dbReference>
<dbReference type="EC" id="2.1.1.-" evidence="4"/>
<feature type="transmembrane region" description="Helical" evidence="1">
    <location>
        <begin position="214"/>
        <end position="234"/>
    </location>
</feature>
<evidence type="ECO:0000313" key="5">
    <source>
        <dbReference type="Proteomes" id="UP000562045"/>
    </source>
</evidence>
<feature type="transmembrane region" description="Helical" evidence="1">
    <location>
        <begin position="85"/>
        <end position="102"/>
    </location>
</feature>
<feature type="domain" description="Prepilin type IV endopeptidase peptidase" evidence="3">
    <location>
        <begin position="97"/>
        <end position="200"/>
    </location>
</feature>
<keyword evidence="4" id="KW-0378">Hydrolase</keyword>
<keyword evidence="2" id="KW-0732">Signal</keyword>
<keyword evidence="4" id="KW-0489">Methyltransferase</keyword>
<reference evidence="4 5" key="1">
    <citation type="submission" date="2020-07" db="EMBL/GenBank/DDBJ databases">
        <title>Sequencing the genomes of 1000 actinobacteria strains.</title>
        <authorList>
            <person name="Klenk H.-P."/>
        </authorList>
    </citation>
    <scope>NUCLEOTIDE SEQUENCE [LARGE SCALE GENOMIC DNA]</scope>
    <source>
        <strain evidence="4 5">DSM 15131</strain>
    </source>
</reference>
<feature type="chain" id="PRO_5031203586" evidence="2">
    <location>
        <begin position="21"/>
        <end position="236"/>
    </location>
</feature>
<keyword evidence="1" id="KW-0812">Transmembrane</keyword>
<dbReference type="AlphaFoldDB" id="A0A7Y9ZNZ9"/>
<comment type="caution">
    <text evidence="4">The sequence shown here is derived from an EMBL/GenBank/DDBJ whole genome shotgun (WGS) entry which is preliminary data.</text>
</comment>
<dbReference type="GO" id="GO:0004190">
    <property type="term" value="F:aspartic-type endopeptidase activity"/>
    <property type="evidence" value="ECO:0007669"/>
    <property type="project" value="UniProtKB-EC"/>
</dbReference>
<dbReference type="EMBL" id="JACBZM010000002">
    <property type="protein sequence ID" value="NYI47843.1"/>
    <property type="molecule type" value="Genomic_DNA"/>
</dbReference>
<keyword evidence="1" id="KW-1133">Transmembrane helix</keyword>
<dbReference type="EC" id="3.4.23.43" evidence="4"/>
<feature type="transmembrane region" description="Helical" evidence="1">
    <location>
        <begin position="184"/>
        <end position="202"/>
    </location>
</feature>
<feature type="transmembrane region" description="Helical" evidence="1">
    <location>
        <begin position="114"/>
        <end position="131"/>
    </location>
</feature>
<organism evidence="4 5">
    <name type="scientific">Nocardioides aromaticivorans</name>
    <dbReference type="NCBI Taxonomy" id="200618"/>
    <lineage>
        <taxon>Bacteria</taxon>
        <taxon>Bacillati</taxon>
        <taxon>Actinomycetota</taxon>
        <taxon>Actinomycetes</taxon>
        <taxon>Propionibacteriales</taxon>
        <taxon>Nocardioidaceae</taxon>
        <taxon>Nocardioides</taxon>
    </lineage>
</organism>
<name>A0A7Y9ZNZ9_9ACTN</name>
<keyword evidence="1" id="KW-0472">Membrane</keyword>
<dbReference type="GO" id="GO:0008168">
    <property type="term" value="F:methyltransferase activity"/>
    <property type="evidence" value="ECO:0007669"/>
    <property type="project" value="UniProtKB-KW"/>
</dbReference>
<dbReference type="Proteomes" id="UP000562045">
    <property type="component" value="Unassembled WGS sequence"/>
</dbReference>
<proteinExistence type="predicted"/>